<protein>
    <submittedName>
        <fullName evidence="2">Uncharacterized protein</fullName>
    </submittedName>
</protein>
<reference evidence="2" key="1">
    <citation type="submission" date="2021-03" db="EMBL/GenBank/DDBJ databases">
        <title>Evolutionary innovations through gain and loss of genes in the ectomycorrhizal Boletales.</title>
        <authorList>
            <person name="Wu G."/>
            <person name="Miyauchi S."/>
            <person name="Morin E."/>
            <person name="Yang Z.-L."/>
            <person name="Xu J."/>
            <person name="Martin F.M."/>
        </authorList>
    </citation>
    <scope>NUCLEOTIDE SEQUENCE</scope>
    <source>
        <strain evidence="2">BR01</strain>
    </source>
</reference>
<accession>A0A8I2YR38</accession>
<evidence type="ECO:0000313" key="3">
    <source>
        <dbReference type="Proteomes" id="UP000683000"/>
    </source>
</evidence>
<evidence type="ECO:0000313" key="2">
    <source>
        <dbReference type="EMBL" id="KAG6376945.1"/>
    </source>
</evidence>
<dbReference type="AlphaFoldDB" id="A0A8I2YR38"/>
<evidence type="ECO:0000256" key="1">
    <source>
        <dbReference type="SAM" id="MobiDB-lite"/>
    </source>
</evidence>
<organism evidence="2 3">
    <name type="scientific">Boletus reticuloceps</name>
    <dbReference type="NCBI Taxonomy" id="495285"/>
    <lineage>
        <taxon>Eukaryota</taxon>
        <taxon>Fungi</taxon>
        <taxon>Dikarya</taxon>
        <taxon>Basidiomycota</taxon>
        <taxon>Agaricomycotina</taxon>
        <taxon>Agaricomycetes</taxon>
        <taxon>Agaricomycetidae</taxon>
        <taxon>Boletales</taxon>
        <taxon>Boletineae</taxon>
        <taxon>Boletaceae</taxon>
        <taxon>Boletoideae</taxon>
        <taxon>Boletus</taxon>
    </lineage>
</organism>
<name>A0A8I2YR38_9AGAM</name>
<dbReference type="EMBL" id="JAGFBS010000010">
    <property type="protein sequence ID" value="KAG6376945.1"/>
    <property type="molecule type" value="Genomic_DNA"/>
</dbReference>
<comment type="caution">
    <text evidence="2">The sequence shown here is derived from an EMBL/GenBank/DDBJ whole genome shotgun (WGS) entry which is preliminary data.</text>
</comment>
<keyword evidence="3" id="KW-1185">Reference proteome</keyword>
<feature type="compositionally biased region" description="Pro residues" evidence="1">
    <location>
        <begin position="68"/>
        <end position="82"/>
    </location>
</feature>
<dbReference type="OrthoDB" id="6021263at2759"/>
<gene>
    <name evidence="2" type="ORF">JVT61DRAFT_979</name>
</gene>
<feature type="region of interest" description="Disordered" evidence="1">
    <location>
        <begin position="39"/>
        <end position="92"/>
    </location>
</feature>
<dbReference type="Proteomes" id="UP000683000">
    <property type="component" value="Unassembled WGS sequence"/>
</dbReference>
<proteinExistence type="predicted"/>
<sequence>MLKSRFSLSLCRTYATRRPEKPPARFPDPLNNTVVTPLDGGKLSFIQRPPPTAPSPYSTTLDPASPLLRPPTPTGSPLPPFLRPSAYTPAPTRLSRQDLEKLRALRRSDPNLYSCGKLAKMFGCRPSFVSQVAALPRSLRRVCAIGRRRGWARSRRGGGRERRRRGRFGRRGGCFGRMRWVFGVGRVVRADDGLVRACVSARSGGHGCPL</sequence>
<dbReference type="Pfam" id="PF12824">
    <property type="entry name" value="MRP-L20"/>
    <property type="match status" value="1"/>
</dbReference>